<dbReference type="SMART" id="SM00387">
    <property type="entry name" value="HATPase_c"/>
    <property type="match status" value="1"/>
</dbReference>
<keyword evidence="4" id="KW-0808">Transferase</keyword>
<dbReference type="PANTHER" id="PTHR43047">
    <property type="entry name" value="TWO-COMPONENT HISTIDINE PROTEIN KINASE"/>
    <property type="match status" value="1"/>
</dbReference>
<dbReference type="SUPFAM" id="SSF47384">
    <property type="entry name" value="Homodimeric domain of signal transducing histidine kinase"/>
    <property type="match status" value="1"/>
</dbReference>
<feature type="domain" description="Histidine kinase" evidence="9">
    <location>
        <begin position="326"/>
        <end position="546"/>
    </location>
</feature>
<dbReference type="CDD" id="cd17546">
    <property type="entry name" value="REC_hyHK_CKI1_RcsC-like"/>
    <property type="match status" value="1"/>
</dbReference>
<comment type="caution">
    <text evidence="11">The sequence shown here is derived from an EMBL/GenBank/DDBJ whole genome shotgun (WGS) entry which is preliminary data.</text>
</comment>
<dbReference type="SMART" id="SM00448">
    <property type="entry name" value="REC"/>
    <property type="match status" value="1"/>
</dbReference>
<sequence>MTIKFSSNLLIFPIVVFFSLSTVVVLLWNSSLKGHKELLLNEVETNGIFRFNEFLSSGKENITSLENLGKRIEMTNGAYFKYWEEDAELILKQNPSFKFVEWIDSSMTIKKVTPLKGNESVIDLNISGLPRVKEWTRHVQDSSTNISSWTNLAQGGSSFLVDVPVFFDDKFQGTITAGMDFTVPFNKLVSDLTNGIGEFSIELKDNEGTVFYQYNDPKPDYFKKEYVFVRSYEIDEVDGENWTFSLMPSDLNILKERKREAYSDLVFGILLSLLTSFLIYFYLASRKENIRFRELNAKLSDVNANLKKEQIKVEKASKAKTEFVSNMSHEIRTPLNAILGFIEILKVSNLDHSLIEILSLMDISSKKLLLLVNDILEIDKIESGKIGFKNEVFSPSAELQNILSIYSPSMEAKGLTVQLNFGMCENLAVLGDMGKYGQILTNLLRNALKFTIEGGIKVTYGEKVVDHNLQVKISVKDSGIGIPKDKLKSIFDRFIQIDSGISKKHEGSGLGLYITYLLIELMEGHIEVNSVENEGTEFIIDLKFPLSEVTPITPLLPSEAIDLSGSKILIVDDNKINVLMLKKTIENFGIESSWVSNGKEAVEAVANNDYDLVLMDIHMPEMDGFEATKEIRKTDLDIIIIGFSADVTKETIQEAKLVGMNDYFTKPISFDKLRQDLSLYLIKASNI</sequence>
<dbReference type="InterPro" id="IPR003661">
    <property type="entry name" value="HisK_dim/P_dom"/>
</dbReference>
<comment type="catalytic activity">
    <reaction evidence="1">
        <text>ATP + protein L-histidine = ADP + protein N-phospho-L-histidine.</text>
        <dbReference type="EC" id="2.7.13.3"/>
    </reaction>
</comment>
<dbReference type="InterPro" id="IPR001789">
    <property type="entry name" value="Sig_transdc_resp-reg_receiver"/>
</dbReference>
<dbReference type="Pfam" id="PF00512">
    <property type="entry name" value="HisKA"/>
    <property type="match status" value="1"/>
</dbReference>
<keyword evidence="12" id="KW-1185">Reference proteome</keyword>
<evidence type="ECO:0000313" key="12">
    <source>
        <dbReference type="Proteomes" id="UP001597532"/>
    </source>
</evidence>
<dbReference type="SUPFAM" id="SSF52172">
    <property type="entry name" value="CheY-like"/>
    <property type="match status" value="1"/>
</dbReference>
<protein>
    <recommendedName>
        <fullName evidence="2">histidine kinase</fullName>
        <ecNumber evidence="2">2.7.13.3</ecNumber>
    </recommendedName>
</protein>
<proteinExistence type="predicted"/>
<dbReference type="InterPro" id="IPR036890">
    <property type="entry name" value="HATPase_C_sf"/>
</dbReference>
<dbReference type="CDD" id="cd16922">
    <property type="entry name" value="HATPase_EvgS-ArcB-TorS-like"/>
    <property type="match status" value="1"/>
</dbReference>
<feature type="domain" description="Response regulatory" evidence="10">
    <location>
        <begin position="567"/>
        <end position="681"/>
    </location>
</feature>
<feature type="transmembrane region" description="Helical" evidence="8">
    <location>
        <begin position="6"/>
        <end position="28"/>
    </location>
</feature>
<dbReference type="InterPro" id="IPR004358">
    <property type="entry name" value="Sig_transdc_His_kin-like_C"/>
</dbReference>
<evidence type="ECO:0000256" key="8">
    <source>
        <dbReference type="SAM" id="Phobius"/>
    </source>
</evidence>
<dbReference type="InterPro" id="IPR003594">
    <property type="entry name" value="HATPase_dom"/>
</dbReference>
<dbReference type="Gene3D" id="3.30.565.10">
    <property type="entry name" value="Histidine kinase-like ATPase, C-terminal domain"/>
    <property type="match status" value="1"/>
</dbReference>
<dbReference type="Gene3D" id="3.40.50.2300">
    <property type="match status" value="1"/>
</dbReference>
<evidence type="ECO:0000259" key="9">
    <source>
        <dbReference type="PROSITE" id="PS50109"/>
    </source>
</evidence>
<dbReference type="PRINTS" id="PR00344">
    <property type="entry name" value="BCTRLSENSOR"/>
</dbReference>
<dbReference type="InterPro" id="IPR011006">
    <property type="entry name" value="CheY-like_superfamily"/>
</dbReference>
<feature type="transmembrane region" description="Helical" evidence="8">
    <location>
        <begin position="265"/>
        <end position="283"/>
    </location>
</feature>
<dbReference type="PROSITE" id="PS50109">
    <property type="entry name" value="HIS_KIN"/>
    <property type="match status" value="1"/>
</dbReference>
<evidence type="ECO:0000313" key="11">
    <source>
        <dbReference type="EMBL" id="MFD2788584.1"/>
    </source>
</evidence>
<accession>A0ABW5VBV2</accession>
<dbReference type="Pfam" id="PF02518">
    <property type="entry name" value="HATPase_c"/>
    <property type="match status" value="1"/>
</dbReference>
<dbReference type="InterPro" id="IPR036097">
    <property type="entry name" value="HisK_dim/P_sf"/>
</dbReference>
<evidence type="ECO:0000256" key="2">
    <source>
        <dbReference type="ARBA" id="ARBA00012438"/>
    </source>
</evidence>
<gene>
    <name evidence="11" type="ORF">ACFS1K_02295</name>
</gene>
<evidence type="ECO:0000259" key="10">
    <source>
        <dbReference type="PROSITE" id="PS50110"/>
    </source>
</evidence>
<evidence type="ECO:0000256" key="5">
    <source>
        <dbReference type="ARBA" id="ARBA00022777"/>
    </source>
</evidence>
<dbReference type="EMBL" id="JBHUOK010000004">
    <property type="protein sequence ID" value="MFD2788584.1"/>
    <property type="molecule type" value="Genomic_DNA"/>
</dbReference>
<name>A0ABW5VBV2_9FLAO</name>
<dbReference type="Pfam" id="PF00072">
    <property type="entry name" value="Response_reg"/>
    <property type="match status" value="1"/>
</dbReference>
<feature type="modified residue" description="4-aspartylphosphate" evidence="6">
    <location>
        <position position="616"/>
    </location>
</feature>
<evidence type="ECO:0000256" key="6">
    <source>
        <dbReference type="PROSITE-ProRule" id="PRU00169"/>
    </source>
</evidence>
<feature type="coiled-coil region" evidence="7">
    <location>
        <begin position="292"/>
        <end position="319"/>
    </location>
</feature>
<dbReference type="Gene3D" id="1.10.287.130">
    <property type="match status" value="1"/>
</dbReference>
<reference evidence="12" key="1">
    <citation type="journal article" date="2019" name="Int. J. Syst. Evol. Microbiol.">
        <title>The Global Catalogue of Microorganisms (GCM) 10K type strain sequencing project: providing services to taxonomists for standard genome sequencing and annotation.</title>
        <authorList>
            <consortium name="The Broad Institute Genomics Platform"/>
            <consortium name="The Broad Institute Genome Sequencing Center for Infectious Disease"/>
            <person name="Wu L."/>
            <person name="Ma J."/>
        </authorList>
    </citation>
    <scope>NUCLEOTIDE SEQUENCE [LARGE SCALE GENOMIC DNA]</scope>
    <source>
        <strain evidence="12">KCTC 52924</strain>
    </source>
</reference>
<dbReference type="SMART" id="SM00388">
    <property type="entry name" value="HisKA"/>
    <property type="match status" value="1"/>
</dbReference>
<dbReference type="EC" id="2.7.13.3" evidence="2"/>
<evidence type="ECO:0000256" key="4">
    <source>
        <dbReference type="ARBA" id="ARBA00022679"/>
    </source>
</evidence>
<keyword evidence="8" id="KW-1133">Transmembrane helix</keyword>
<dbReference type="PROSITE" id="PS50110">
    <property type="entry name" value="RESPONSE_REGULATORY"/>
    <property type="match status" value="1"/>
</dbReference>
<keyword evidence="5" id="KW-0418">Kinase</keyword>
<dbReference type="CDD" id="cd00082">
    <property type="entry name" value="HisKA"/>
    <property type="match status" value="1"/>
</dbReference>
<dbReference type="InterPro" id="IPR005467">
    <property type="entry name" value="His_kinase_dom"/>
</dbReference>
<keyword evidence="3 6" id="KW-0597">Phosphoprotein</keyword>
<keyword evidence="8" id="KW-0812">Transmembrane</keyword>
<keyword evidence="7" id="KW-0175">Coiled coil</keyword>
<keyword evidence="8" id="KW-0472">Membrane</keyword>
<evidence type="ECO:0000256" key="1">
    <source>
        <dbReference type="ARBA" id="ARBA00000085"/>
    </source>
</evidence>
<dbReference type="Proteomes" id="UP001597532">
    <property type="component" value="Unassembled WGS sequence"/>
</dbReference>
<evidence type="ECO:0000256" key="3">
    <source>
        <dbReference type="ARBA" id="ARBA00022553"/>
    </source>
</evidence>
<dbReference type="SUPFAM" id="SSF55874">
    <property type="entry name" value="ATPase domain of HSP90 chaperone/DNA topoisomerase II/histidine kinase"/>
    <property type="match status" value="1"/>
</dbReference>
<evidence type="ECO:0000256" key="7">
    <source>
        <dbReference type="SAM" id="Coils"/>
    </source>
</evidence>
<organism evidence="11 12">
    <name type="scientific">Arenibacter antarcticus</name>
    <dbReference type="NCBI Taxonomy" id="2040469"/>
    <lineage>
        <taxon>Bacteria</taxon>
        <taxon>Pseudomonadati</taxon>
        <taxon>Bacteroidota</taxon>
        <taxon>Flavobacteriia</taxon>
        <taxon>Flavobacteriales</taxon>
        <taxon>Flavobacteriaceae</taxon>
        <taxon>Arenibacter</taxon>
    </lineage>
</organism>
<dbReference type="RefSeq" id="WP_251807010.1">
    <property type="nucleotide sequence ID" value="NZ_CP166679.1"/>
</dbReference>